<dbReference type="PROSITE" id="PS50157">
    <property type="entry name" value="ZINC_FINGER_C2H2_2"/>
    <property type="match status" value="3"/>
</dbReference>
<evidence type="ECO:0000313" key="9">
    <source>
        <dbReference type="Proteomes" id="UP000283509"/>
    </source>
</evidence>
<dbReference type="PANTHER" id="PTHR24408">
    <property type="entry name" value="ZINC FINGER PROTEIN"/>
    <property type="match status" value="1"/>
</dbReference>
<comment type="caution">
    <text evidence="8">The sequence shown here is derived from an EMBL/GenBank/DDBJ whole genome shotgun (WGS) entry which is preliminary data.</text>
</comment>
<reference evidence="8 9" key="1">
    <citation type="submission" date="2018-04" db="EMBL/GenBank/DDBJ databases">
        <authorList>
            <person name="Zhang X."/>
            <person name="Yuan J."/>
            <person name="Li F."/>
            <person name="Xiang J."/>
        </authorList>
    </citation>
    <scope>NUCLEOTIDE SEQUENCE [LARGE SCALE GENOMIC DNA]</scope>
    <source>
        <tissue evidence="8">Muscle</tissue>
    </source>
</reference>
<keyword evidence="4" id="KW-0862">Zinc</keyword>
<dbReference type="Gene3D" id="3.30.160.60">
    <property type="entry name" value="Classic Zinc Finger"/>
    <property type="match status" value="2"/>
</dbReference>
<feature type="compositionally biased region" description="Polar residues" evidence="6">
    <location>
        <begin position="224"/>
        <end position="234"/>
    </location>
</feature>
<evidence type="ECO:0000256" key="5">
    <source>
        <dbReference type="PROSITE-ProRule" id="PRU00042"/>
    </source>
</evidence>
<feature type="region of interest" description="Disordered" evidence="6">
    <location>
        <begin position="151"/>
        <end position="199"/>
    </location>
</feature>
<proteinExistence type="predicted"/>
<evidence type="ECO:0000256" key="6">
    <source>
        <dbReference type="SAM" id="MobiDB-lite"/>
    </source>
</evidence>
<dbReference type="InterPro" id="IPR013087">
    <property type="entry name" value="Znf_C2H2_type"/>
</dbReference>
<feature type="domain" description="C2H2-type" evidence="7">
    <location>
        <begin position="356"/>
        <end position="383"/>
    </location>
</feature>
<keyword evidence="1" id="KW-0479">Metal-binding</keyword>
<keyword evidence="3 5" id="KW-0863">Zinc-finger</keyword>
<evidence type="ECO:0000256" key="2">
    <source>
        <dbReference type="ARBA" id="ARBA00022737"/>
    </source>
</evidence>
<feature type="domain" description="C2H2-type" evidence="7">
    <location>
        <begin position="261"/>
        <end position="288"/>
    </location>
</feature>
<name>A0A3R7MX94_PENVA</name>
<dbReference type="GO" id="GO:0005634">
    <property type="term" value="C:nucleus"/>
    <property type="evidence" value="ECO:0007669"/>
    <property type="project" value="TreeGrafter"/>
</dbReference>
<keyword evidence="2" id="KW-0677">Repeat</keyword>
<dbReference type="GO" id="GO:0043565">
    <property type="term" value="F:sequence-specific DNA binding"/>
    <property type="evidence" value="ECO:0007669"/>
    <property type="project" value="TreeGrafter"/>
</dbReference>
<dbReference type="GO" id="GO:0008270">
    <property type="term" value="F:zinc ion binding"/>
    <property type="evidence" value="ECO:0007669"/>
    <property type="project" value="UniProtKB-KW"/>
</dbReference>
<evidence type="ECO:0000256" key="4">
    <source>
        <dbReference type="ARBA" id="ARBA00022833"/>
    </source>
</evidence>
<evidence type="ECO:0000256" key="1">
    <source>
        <dbReference type="ARBA" id="ARBA00022723"/>
    </source>
</evidence>
<dbReference type="OrthoDB" id="6368338at2759"/>
<evidence type="ECO:0000259" key="7">
    <source>
        <dbReference type="PROSITE" id="PS50157"/>
    </source>
</evidence>
<feature type="compositionally biased region" description="Basic and acidic residues" evidence="6">
    <location>
        <begin position="1"/>
        <end position="23"/>
    </location>
</feature>
<dbReference type="EMBL" id="QCYY01002250">
    <property type="protein sequence ID" value="ROT71772.1"/>
    <property type="molecule type" value="Genomic_DNA"/>
</dbReference>
<sequence length="456" mass="51097">MEKRESVAIKTELTEESGREANKRTSNAAAGVRKRDFDSVTGTRPKLSVRTDFGNVANSEQQSGEFHRPSASLSDTARRPEDVDPNYALGFQRYIELLHRLARIQEPRLDCVPPVMSWPWVVPSVAQMYQMQGMFPPYVMLPPYPSPYTEYPSPQDEVRSTPSPVSSEEALSPPAKIRKYDNEVRNSRPGPSHQETKTAPAMLTKVSEVHEDKPAVNAGAATPSLDTQRQQNSAGLDRVTSVPRQTSRRSADPESSTERDYECGQCRMRTRSHHGLKRHLNSHGDALPTRPAVCARCRQQFLNVFDLYFHVLSHYKGDDNNNGDSEKTQDVPQATVKDDDHFPCDKAAKKSLPRLFECGECRLRVRSYCGLRRHFKKHPSLGPLPAVCGVCKTAFPNTVQLHEHMLGHYGVVPKVVNGQLKRLACQFCSETFVSADVFSRHLLSHERGAALPSPTK</sequence>
<gene>
    <name evidence="8" type="ORF">C7M84_009889</name>
</gene>
<dbReference type="GO" id="GO:0000981">
    <property type="term" value="F:DNA-binding transcription factor activity, RNA polymerase II-specific"/>
    <property type="evidence" value="ECO:0007669"/>
    <property type="project" value="TreeGrafter"/>
</dbReference>
<dbReference type="InterPro" id="IPR036236">
    <property type="entry name" value="Znf_C2H2_sf"/>
</dbReference>
<accession>A0A3R7MX94</accession>
<organism evidence="8 9">
    <name type="scientific">Penaeus vannamei</name>
    <name type="common">Whiteleg shrimp</name>
    <name type="synonym">Litopenaeus vannamei</name>
    <dbReference type="NCBI Taxonomy" id="6689"/>
    <lineage>
        <taxon>Eukaryota</taxon>
        <taxon>Metazoa</taxon>
        <taxon>Ecdysozoa</taxon>
        <taxon>Arthropoda</taxon>
        <taxon>Crustacea</taxon>
        <taxon>Multicrustacea</taxon>
        <taxon>Malacostraca</taxon>
        <taxon>Eumalacostraca</taxon>
        <taxon>Eucarida</taxon>
        <taxon>Decapoda</taxon>
        <taxon>Dendrobranchiata</taxon>
        <taxon>Penaeoidea</taxon>
        <taxon>Penaeidae</taxon>
        <taxon>Penaeus</taxon>
    </lineage>
</organism>
<evidence type="ECO:0000256" key="3">
    <source>
        <dbReference type="ARBA" id="ARBA00022771"/>
    </source>
</evidence>
<protein>
    <recommendedName>
        <fullName evidence="7">C2H2-type domain-containing protein</fullName>
    </recommendedName>
</protein>
<dbReference type="SMART" id="SM00355">
    <property type="entry name" value="ZnF_C2H2"/>
    <property type="match status" value="5"/>
</dbReference>
<feature type="region of interest" description="Disordered" evidence="6">
    <location>
        <begin position="215"/>
        <end position="265"/>
    </location>
</feature>
<dbReference type="AlphaFoldDB" id="A0A3R7MX94"/>
<feature type="compositionally biased region" description="Basic and acidic residues" evidence="6">
    <location>
        <begin position="249"/>
        <end position="262"/>
    </location>
</feature>
<reference evidence="8 9" key="2">
    <citation type="submission" date="2019-01" db="EMBL/GenBank/DDBJ databases">
        <title>The decoding of complex shrimp genome reveals the adaptation for benthos swimmer, frequently molting mechanism and breeding impact on genome.</title>
        <authorList>
            <person name="Sun Y."/>
            <person name="Gao Y."/>
            <person name="Yu Y."/>
        </authorList>
    </citation>
    <scope>NUCLEOTIDE SEQUENCE [LARGE SCALE GENOMIC DNA]</scope>
    <source>
        <tissue evidence="8">Muscle</tissue>
    </source>
</reference>
<evidence type="ECO:0000313" key="8">
    <source>
        <dbReference type="EMBL" id="ROT71772.1"/>
    </source>
</evidence>
<feature type="region of interest" description="Disordered" evidence="6">
    <location>
        <begin position="1"/>
        <end position="82"/>
    </location>
</feature>
<dbReference type="PANTHER" id="PTHR24408:SF58">
    <property type="entry name" value="TRANSCRIPTION FACTOR (TFIIIA), PUTATIVE (AFU_ORTHOLOGUE AFUA_1G05150)-RELATED"/>
    <property type="match status" value="1"/>
</dbReference>
<dbReference type="Proteomes" id="UP000283509">
    <property type="component" value="Unassembled WGS sequence"/>
</dbReference>
<feature type="domain" description="C2H2-type" evidence="7">
    <location>
        <begin position="386"/>
        <end position="413"/>
    </location>
</feature>
<dbReference type="SUPFAM" id="SSF57667">
    <property type="entry name" value="beta-beta-alpha zinc fingers"/>
    <property type="match status" value="2"/>
</dbReference>
<dbReference type="PROSITE" id="PS00028">
    <property type="entry name" value="ZINC_FINGER_C2H2_1"/>
    <property type="match status" value="4"/>
</dbReference>
<keyword evidence="9" id="KW-1185">Reference proteome</keyword>